<gene>
    <name evidence="2" type="ORF">pdam_00004680</name>
</gene>
<reference evidence="2 3" key="1">
    <citation type="journal article" date="2018" name="Sci. Rep.">
        <title>Comparative analysis of the Pocillopora damicornis genome highlights role of immune system in coral evolution.</title>
        <authorList>
            <person name="Cunning R."/>
            <person name="Bay R.A."/>
            <person name="Gillette P."/>
            <person name="Baker A.C."/>
            <person name="Traylor-Knowles N."/>
        </authorList>
    </citation>
    <scope>NUCLEOTIDE SEQUENCE [LARGE SCALE GENOMIC DNA]</scope>
    <source>
        <strain evidence="2">RSMAS</strain>
        <tissue evidence="2">Whole animal</tissue>
    </source>
</reference>
<sequence length="229" mass="25402">MRKFVCACFYVFYRWSRKYRNNNMASSRAALSSSQFTPTQPRLHGACILPGHILVNERFHESDVVKTLQENHVNIQMDDSMGVVDFNPSSDVGVVYLSEADLVGGYNYKEKLLKFGKKFIVMERGLVLLPVASPVEAGRILAQMVLLESKPQSNPYRIKMKPQATDQAVLTTLQNVPGVGQKKAVALLSKFNSIEQICKASVASLATVVGNANALQIKDFFSATNARKQ</sequence>
<name>A0A3M6UCN1_POCDA</name>
<dbReference type="STRING" id="46731.A0A3M6UCN1"/>
<keyword evidence="3" id="KW-1185">Reference proteome</keyword>
<feature type="domain" description="Fanconi anemia core complex-associated protein 24 pseudonuclease" evidence="1">
    <location>
        <begin position="50"/>
        <end position="115"/>
    </location>
</feature>
<dbReference type="PANTHER" id="PTHR31786">
    <property type="entry name" value="FANCONI ANEMIA CORE COMPLEX-ASSOCIATED PROTEIN 24"/>
    <property type="match status" value="1"/>
</dbReference>
<dbReference type="Pfam" id="PF14520">
    <property type="entry name" value="HHH_5"/>
    <property type="match status" value="1"/>
</dbReference>
<dbReference type="EMBL" id="RCHS01001807">
    <property type="protein sequence ID" value="RMX51316.1"/>
    <property type="molecule type" value="Genomic_DNA"/>
</dbReference>
<dbReference type="Gene3D" id="1.10.150.20">
    <property type="entry name" value="5' to 3' exonuclease, C-terminal subdomain"/>
    <property type="match status" value="1"/>
</dbReference>
<dbReference type="GO" id="GO:0003682">
    <property type="term" value="F:chromatin binding"/>
    <property type="evidence" value="ECO:0007669"/>
    <property type="project" value="TreeGrafter"/>
</dbReference>
<accession>A0A3M6UCN1</accession>
<dbReference type="GO" id="GO:0043240">
    <property type="term" value="C:Fanconi anaemia nuclear complex"/>
    <property type="evidence" value="ECO:0007669"/>
    <property type="project" value="InterPro"/>
</dbReference>
<evidence type="ECO:0000259" key="1">
    <source>
        <dbReference type="Pfam" id="PF17949"/>
    </source>
</evidence>
<dbReference type="SUPFAM" id="SSF47781">
    <property type="entry name" value="RuvA domain 2-like"/>
    <property type="match status" value="1"/>
</dbReference>
<dbReference type="InterPro" id="IPR010994">
    <property type="entry name" value="RuvA_2-like"/>
</dbReference>
<evidence type="ECO:0000313" key="3">
    <source>
        <dbReference type="Proteomes" id="UP000275408"/>
    </source>
</evidence>
<dbReference type="Gene3D" id="3.40.50.10130">
    <property type="match status" value="2"/>
</dbReference>
<dbReference type="Pfam" id="PF17949">
    <property type="entry name" value="PND"/>
    <property type="match status" value="1"/>
</dbReference>
<comment type="caution">
    <text evidence="2">The sequence shown here is derived from an EMBL/GenBank/DDBJ whole genome shotgun (WGS) entry which is preliminary data.</text>
</comment>
<dbReference type="InterPro" id="IPR026985">
    <property type="entry name" value="FAAP24"/>
</dbReference>
<dbReference type="Proteomes" id="UP000275408">
    <property type="component" value="Unassembled WGS sequence"/>
</dbReference>
<dbReference type="InterPro" id="IPR040646">
    <property type="entry name" value="PND"/>
</dbReference>
<dbReference type="AlphaFoldDB" id="A0A3M6UCN1"/>
<dbReference type="OrthoDB" id="5975714at2759"/>
<organism evidence="2 3">
    <name type="scientific">Pocillopora damicornis</name>
    <name type="common">Cauliflower coral</name>
    <name type="synonym">Millepora damicornis</name>
    <dbReference type="NCBI Taxonomy" id="46731"/>
    <lineage>
        <taxon>Eukaryota</taxon>
        <taxon>Metazoa</taxon>
        <taxon>Cnidaria</taxon>
        <taxon>Anthozoa</taxon>
        <taxon>Hexacorallia</taxon>
        <taxon>Scleractinia</taxon>
        <taxon>Astrocoeniina</taxon>
        <taxon>Pocilloporidae</taxon>
        <taxon>Pocillopora</taxon>
    </lineage>
</organism>
<proteinExistence type="predicted"/>
<dbReference type="GO" id="GO:0036297">
    <property type="term" value="P:interstrand cross-link repair"/>
    <property type="evidence" value="ECO:0007669"/>
    <property type="project" value="InterPro"/>
</dbReference>
<dbReference type="PANTHER" id="PTHR31786:SF2">
    <property type="entry name" value="FANCONI ANEMIA CORE COMPLEX-ASSOCIATED PROTEIN 24"/>
    <property type="match status" value="1"/>
</dbReference>
<evidence type="ECO:0000313" key="2">
    <source>
        <dbReference type="EMBL" id="RMX51316.1"/>
    </source>
</evidence>
<protein>
    <recommendedName>
        <fullName evidence="1">Fanconi anemia core complex-associated protein 24 pseudonuclease domain-containing protein</fullName>
    </recommendedName>
</protein>